<dbReference type="EMBL" id="AMRM01000006">
    <property type="protein sequence ID" value="EKF19713.1"/>
    <property type="molecule type" value="Genomic_DNA"/>
</dbReference>
<dbReference type="SMART" id="SM00267">
    <property type="entry name" value="GGDEF"/>
    <property type="match status" value="1"/>
</dbReference>
<feature type="domain" description="GGDEF" evidence="2">
    <location>
        <begin position="207"/>
        <end position="342"/>
    </location>
</feature>
<evidence type="ECO:0000313" key="3">
    <source>
        <dbReference type="EMBL" id="EKF19713.1"/>
    </source>
</evidence>
<comment type="caution">
    <text evidence="3">The sequence shown here is derived from an EMBL/GenBank/DDBJ whole genome shotgun (WGS) entry which is preliminary data.</text>
</comment>
<dbReference type="GO" id="GO:0005886">
    <property type="term" value="C:plasma membrane"/>
    <property type="evidence" value="ECO:0007669"/>
    <property type="project" value="TreeGrafter"/>
</dbReference>
<evidence type="ECO:0000256" key="1">
    <source>
        <dbReference type="ARBA" id="ARBA00012528"/>
    </source>
</evidence>
<protein>
    <recommendedName>
        <fullName evidence="1">diguanylate cyclase</fullName>
        <ecNumber evidence="1">2.7.7.65</ecNumber>
    </recommendedName>
</protein>
<reference evidence="3 4" key="1">
    <citation type="journal article" date="2012" name="J. Bacteriol.">
        <title>Genome Sequence of Nitratireductor pacificus Type Strain pht-3B.</title>
        <authorList>
            <person name="Lai Q."/>
            <person name="Li G."/>
            <person name="Shao Z."/>
        </authorList>
    </citation>
    <scope>NUCLEOTIDE SEQUENCE [LARGE SCALE GENOMIC DNA]</scope>
    <source>
        <strain evidence="4">pht-3B</strain>
    </source>
</reference>
<dbReference type="AlphaFoldDB" id="K2N6E5"/>
<gene>
    <name evidence="3" type="ORF">NA2_07462</name>
</gene>
<name>K2N6E5_9HYPH</name>
<dbReference type="RefSeq" id="WP_008595947.1">
    <property type="nucleotide sequence ID" value="NZ_AMRM01000006.1"/>
</dbReference>
<dbReference type="FunFam" id="3.30.70.270:FF:000001">
    <property type="entry name" value="Diguanylate cyclase domain protein"/>
    <property type="match status" value="1"/>
</dbReference>
<accession>K2N6E5</accession>
<dbReference type="InterPro" id="IPR050469">
    <property type="entry name" value="Diguanylate_Cyclase"/>
</dbReference>
<dbReference type="GO" id="GO:0043709">
    <property type="term" value="P:cell adhesion involved in single-species biofilm formation"/>
    <property type="evidence" value="ECO:0007669"/>
    <property type="project" value="TreeGrafter"/>
</dbReference>
<dbReference type="InterPro" id="IPR043128">
    <property type="entry name" value="Rev_trsase/Diguanyl_cyclase"/>
</dbReference>
<dbReference type="Gene3D" id="3.30.70.270">
    <property type="match status" value="1"/>
</dbReference>
<dbReference type="eggNOG" id="COG2199">
    <property type="taxonomic scope" value="Bacteria"/>
</dbReference>
<dbReference type="PROSITE" id="PS50887">
    <property type="entry name" value="GGDEF"/>
    <property type="match status" value="1"/>
</dbReference>
<dbReference type="SUPFAM" id="SSF55073">
    <property type="entry name" value="Nucleotide cyclase"/>
    <property type="match status" value="1"/>
</dbReference>
<sequence length="358" mass="39824">MLQTSSSAEERPGDIASTIASCMRRMGIVGLPRNYEILYEVYTGSNRELATEFAALNGRPTQEALDRLALKYFAQSNRQAIVETAQEQIADRAQEILSLLGRERSSLEKFGVILDQTSNGLGGRTDLSRDILRKIVGIMAAATETTIEQGRQISRAMEDKSEELERTRAKLEQYKRLADTDPLTRIWNRRAFDKRMAQIYDDERSVMFHALVLADIDGFKSFNDHYGHPVGDRILQIVAHLLKAQGNENCFVARTGGEEFALIVEGLSAEATMAVAETARATIEKAEFCVGSTARNYGPINISLGVCMASDATDADDLYAKADQALYASKADGRNRVSLYANLPRGKFTKSWLIYRKD</sequence>
<dbReference type="EC" id="2.7.7.65" evidence="1"/>
<dbReference type="GO" id="GO:0052621">
    <property type="term" value="F:diguanylate cyclase activity"/>
    <property type="evidence" value="ECO:0007669"/>
    <property type="project" value="UniProtKB-EC"/>
</dbReference>
<dbReference type="InterPro" id="IPR000160">
    <property type="entry name" value="GGDEF_dom"/>
</dbReference>
<evidence type="ECO:0000313" key="4">
    <source>
        <dbReference type="Proteomes" id="UP000006786"/>
    </source>
</evidence>
<proteinExistence type="predicted"/>
<dbReference type="GO" id="GO:1902201">
    <property type="term" value="P:negative regulation of bacterial-type flagellum-dependent cell motility"/>
    <property type="evidence" value="ECO:0007669"/>
    <property type="project" value="TreeGrafter"/>
</dbReference>
<dbReference type="InterPro" id="IPR029787">
    <property type="entry name" value="Nucleotide_cyclase"/>
</dbReference>
<dbReference type="Pfam" id="PF00990">
    <property type="entry name" value="GGDEF"/>
    <property type="match status" value="1"/>
</dbReference>
<dbReference type="NCBIfam" id="TIGR00254">
    <property type="entry name" value="GGDEF"/>
    <property type="match status" value="1"/>
</dbReference>
<dbReference type="PATRIC" id="fig|391937.3.peg.1533"/>
<organism evidence="3 4">
    <name type="scientific">Nitratireductor pacificus pht-3B</name>
    <dbReference type="NCBI Taxonomy" id="391937"/>
    <lineage>
        <taxon>Bacteria</taxon>
        <taxon>Pseudomonadati</taxon>
        <taxon>Pseudomonadota</taxon>
        <taxon>Alphaproteobacteria</taxon>
        <taxon>Hyphomicrobiales</taxon>
        <taxon>Phyllobacteriaceae</taxon>
        <taxon>Nitratireductor</taxon>
    </lineage>
</organism>
<dbReference type="STRING" id="391937.NA2_07462"/>
<dbReference type="Proteomes" id="UP000006786">
    <property type="component" value="Unassembled WGS sequence"/>
</dbReference>
<evidence type="ECO:0000259" key="2">
    <source>
        <dbReference type="PROSITE" id="PS50887"/>
    </source>
</evidence>
<dbReference type="PANTHER" id="PTHR45138">
    <property type="entry name" value="REGULATORY COMPONENTS OF SENSORY TRANSDUCTION SYSTEM"/>
    <property type="match status" value="1"/>
</dbReference>
<dbReference type="CDD" id="cd01949">
    <property type="entry name" value="GGDEF"/>
    <property type="match status" value="1"/>
</dbReference>
<keyword evidence="4" id="KW-1185">Reference proteome</keyword>
<dbReference type="PANTHER" id="PTHR45138:SF24">
    <property type="entry name" value="DIGUANYLATE CYCLASE DGCC-RELATED"/>
    <property type="match status" value="1"/>
</dbReference>